<accession>A0A150QA21</accession>
<dbReference type="Proteomes" id="UP000075260">
    <property type="component" value="Unassembled WGS sequence"/>
</dbReference>
<dbReference type="AlphaFoldDB" id="A0A150QA21"/>
<sequence>MAPDLGDEEDPVLRAFRLAPVVYDEQISDEEREAVAAGAAGPFTPHEEVMAEIRRRAEAEGALAEYEEIMRARGRTPARPR</sequence>
<name>A0A150QA21_SORCE</name>
<proteinExistence type="predicted"/>
<dbReference type="EMBL" id="JEMA01000910">
    <property type="protein sequence ID" value="KYF64468.1"/>
    <property type="molecule type" value="Genomic_DNA"/>
</dbReference>
<protein>
    <submittedName>
        <fullName evidence="1">Uncharacterized protein</fullName>
    </submittedName>
</protein>
<reference evidence="1 2" key="1">
    <citation type="submission" date="2014-02" db="EMBL/GenBank/DDBJ databases">
        <title>The small core and large imbalanced accessory genome model reveals a collaborative survival strategy of Sorangium cellulosum strains in nature.</title>
        <authorList>
            <person name="Han K."/>
            <person name="Peng R."/>
            <person name="Blom J."/>
            <person name="Li Y.-Z."/>
        </authorList>
    </citation>
    <scope>NUCLEOTIDE SEQUENCE [LARGE SCALE GENOMIC DNA]</scope>
    <source>
        <strain evidence="1 2">So0008-312</strain>
    </source>
</reference>
<gene>
    <name evidence="1" type="ORF">BE15_09500</name>
</gene>
<organism evidence="1 2">
    <name type="scientific">Sorangium cellulosum</name>
    <name type="common">Polyangium cellulosum</name>
    <dbReference type="NCBI Taxonomy" id="56"/>
    <lineage>
        <taxon>Bacteria</taxon>
        <taxon>Pseudomonadati</taxon>
        <taxon>Myxococcota</taxon>
        <taxon>Polyangia</taxon>
        <taxon>Polyangiales</taxon>
        <taxon>Polyangiaceae</taxon>
        <taxon>Sorangium</taxon>
    </lineage>
</organism>
<evidence type="ECO:0000313" key="1">
    <source>
        <dbReference type="EMBL" id="KYF64468.1"/>
    </source>
</evidence>
<comment type="caution">
    <text evidence="1">The sequence shown here is derived from an EMBL/GenBank/DDBJ whole genome shotgun (WGS) entry which is preliminary data.</text>
</comment>
<evidence type="ECO:0000313" key="2">
    <source>
        <dbReference type="Proteomes" id="UP000075260"/>
    </source>
</evidence>